<keyword evidence="1" id="KW-0812">Transmembrane</keyword>
<dbReference type="GeneID" id="14922750"/>
<dbReference type="Proteomes" id="UP000011083">
    <property type="component" value="Unassembled WGS sequence"/>
</dbReference>
<accession>L8HBP7</accession>
<name>L8HBP7_ACACF</name>
<keyword evidence="1" id="KW-1133">Transmembrane helix</keyword>
<keyword evidence="1" id="KW-0472">Membrane</keyword>
<dbReference type="AlphaFoldDB" id="L8HBP7"/>
<keyword evidence="3" id="KW-1185">Reference proteome</keyword>
<dbReference type="VEuPathDB" id="AmoebaDB:ACA1_386440"/>
<evidence type="ECO:0008006" key="4">
    <source>
        <dbReference type="Google" id="ProtNLM"/>
    </source>
</evidence>
<dbReference type="KEGG" id="acan:ACA1_386440"/>
<dbReference type="RefSeq" id="XP_004347218.1">
    <property type="nucleotide sequence ID" value="XM_004347168.1"/>
</dbReference>
<reference evidence="2 3" key="1">
    <citation type="journal article" date="2013" name="Genome Biol.">
        <title>Genome of Acanthamoeba castellanii highlights extensive lateral gene transfer and early evolution of tyrosine kinase signaling.</title>
        <authorList>
            <person name="Clarke M."/>
            <person name="Lohan A.J."/>
            <person name="Liu B."/>
            <person name="Lagkouvardos I."/>
            <person name="Roy S."/>
            <person name="Zafar N."/>
            <person name="Bertelli C."/>
            <person name="Schilde C."/>
            <person name="Kianianmomeni A."/>
            <person name="Burglin T.R."/>
            <person name="Frech C."/>
            <person name="Turcotte B."/>
            <person name="Kopec K.O."/>
            <person name="Synnott J.M."/>
            <person name="Choo C."/>
            <person name="Paponov I."/>
            <person name="Finkler A."/>
            <person name="Soon Heng Tan C."/>
            <person name="Hutchins A.P."/>
            <person name="Weinmeier T."/>
            <person name="Rattei T."/>
            <person name="Chu J.S."/>
            <person name="Gimenez G."/>
            <person name="Irimia M."/>
            <person name="Rigden D.J."/>
            <person name="Fitzpatrick D.A."/>
            <person name="Lorenzo-Morales J."/>
            <person name="Bateman A."/>
            <person name="Chiu C.H."/>
            <person name="Tang P."/>
            <person name="Hegemann P."/>
            <person name="Fromm H."/>
            <person name="Raoult D."/>
            <person name="Greub G."/>
            <person name="Miranda-Saavedra D."/>
            <person name="Chen N."/>
            <person name="Nash P."/>
            <person name="Ginger M.L."/>
            <person name="Horn M."/>
            <person name="Schaap P."/>
            <person name="Caler L."/>
            <person name="Loftus B."/>
        </authorList>
    </citation>
    <scope>NUCLEOTIDE SEQUENCE [LARGE SCALE GENOMIC DNA]</scope>
    <source>
        <strain evidence="2 3">Neff</strain>
    </source>
</reference>
<proteinExistence type="predicted"/>
<sequence length="160" mass="17258">MSRDVRDSALALFDSLSKGGAVPDTTLTFADQPLHHKPGVDRPEFATFVVGQGGAIRQLDISLPLAGIYAKQDHNAVRAAFVQRRKFLVIFDQLGERIGGFALGGAKDEAWASAKKTQKRPDAERNRDRKYRIALIVVLGITAILLAAGVVAAVTTTSLF</sequence>
<dbReference type="EMBL" id="KB007900">
    <property type="protein sequence ID" value="ELR21836.1"/>
    <property type="molecule type" value="Genomic_DNA"/>
</dbReference>
<feature type="transmembrane region" description="Helical" evidence="1">
    <location>
        <begin position="133"/>
        <end position="154"/>
    </location>
</feature>
<evidence type="ECO:0000256" key="1">
    <source>
        <dbReference type="SAM" id="Phobius"/>
    </source>
</evidence>
<protein>
    <recommendedName>
        <fullName evidence="4">Transmembrane protein</fullName>
    </recommendedName>
</protein>
<evidence type="ECO:0000313" key="2">
    <source>
        <dbReference type="EMBL" id="ELR21836.1"/>
    </source>
</evidence>
<organism evidence="2 3">
    <name type="scientific">Acanthamoeba castellanii (strain ATCC 30010 / Neff)</name>
    <dbReference type="NCBI Taxonomy" id="1257118"/>
    <lineage>
        <taxon>Eukaryota</taxon>
        <taxon>Amoebozoa</taxon>
        <taxon>Discosea</taxon>
        <taxon>Longamoebia</taxon>
        <taxon>Centramoebida</taxon>
        <taxon>Acanthamoebidae</taxon>
        <taxon>Acanthamoeba</taxon>
    </lineage>
</organism>
<evidence type="ECO:0000313" key="3">
    <source>
        <dbReference type="Proteomes" id="UP000011083"/>
    </source>
</evidence>
<gene>
    <name evidence="2" type="ORF">ACA1_386440</name>
</gene>